<feature type="domain" description="C2H2-type" evidence="12">
    <location>
        <begin position="761"/>
        <end position="788"/>
    </location>
</feature>
<keyword evidence="7" id="KW-0804">Transcription</keyword>
<keyword evidence="4 10" id="KW-0863">Zinc-finger</keyword>
<evidence type="ECO:0000256" key="10">
    <source>
        <dbReference type="PROSITE-ProRule" id="PRU00042"/>
    </source>
</evidence>
<keyword evidence="2" id="KW-0479">Metal-binding</keyword>
<evidence type="ECO:0000256" key="11">
    <source>
        <dbReference type="SAM" id="MobiDB-lite"/>
    </source>
</evidence>
<dbReference type="OrthoDB" id="8958504at2759"/>
<evidence type="ECO:0000256" key="8">
    <source>
        <dbReference type="ARBA" id="ARBA00023242"/>
    </source>
</evidence>
<feature type="compositionally biased region" description="Polar residues" evidence="11">
    <location>
        <begin position="1145"/>
        <end position="1181"/>
    </location>
</feature>
<feature type="compositionally biased region" description="Low complexity" evidence="11">
    <location>
        <begin position="9"/>
        <end position="25"/>
    </location>
</feature>
<dbReference type="FunFam" id="3.30.160.60:FF:000130">
    <property type="entry name" value="Spalt-like transcription factor 4"/>
    <property type="match status" value="1"/>
</dbReference>
<dbReference type="Pfam" id="PF12874">
    <property type="entry name" value="zf-met"/>
    <property type="match status" value="1"/>
</dbReference>
<dbReference type="PROSITE" id="PS00028">
    <property type="entry name" value="ZINC_FINGER_C2H2_1"/>
    <property type="match status" value="6"/>
</dbReference>
<dbReference type="Gene3D" id="3.30.160.60">
    <property type="entry name" value="Classic Zinc Finger"/>
    <property type="match status" value="3"/>
</dbReference>
<evidence type="ECO:0000256" key="1">
    <source>
        <dbReference type="ARBA" id="ARBA00004123"/>
    </source>
</evidence>
<feature type="region of interest" description="Disordered" evidence="11">
    <location>
        <begin position="913"/>
        <end position="944"/>
    </location>
</feature>
<feature type="region of interest" description="Disordered" evidence="11">
    <location>
        <begin position="568"/>
        <end position="588"/>
    </location>
</feature>
<evidence type="ECO:0000256" key="3">
    <source>
        <dbReference type="ARBA" id="ARBA00022737"/>
    </source>
</evidence>
<evidence type="ECO:0000313" key="14">
    <source>
        <dbReference type="RefSeq" id="XP_028986513.1"/>
    </source>
</evidence>
<feature type="compositionally biased region" description="Low complexity" evidence="11">
    <location>
        <begin position="935"/>
        <end position="944"/>
    </location>
</feature>
<dbReference type="KEGG" id="bspl:114843875"/>
<keyword evidence="6" id="KW-0805">Transcription regulation</keyword>
<dbReference type="RefSeq" id="XP_028986513.1">
    <property type="nucleotide sequence ID" value="XM_029130680.3"/>
</dbReference>
<dbReference type="Pfam" id="PF00096">
    <property type="entry name" value="zf-C2H2"/>
    <property type="match status" value="1"/>
</dbReference>
<name>A0A6P7KVK0_BETSP</name>
<feature type="compositionally biased region" description="Polar residues" evidence="11">
    <location>
        <begin position="1039"/>
        <end position="1048"/>
    </location>
</feature>
<dbReference type="GO" id="GO:0008270">
    <property type="term" value="F:zinc ion binding"/>
    <property type="evidence" value="ECO:0007669"/>
    <property type="project" value="UniProtKB-KW"/>
</dbReference>
<feature type="region of interest" description="Disordered" evidence="11">
    <location>
        <begin position="148"/>
        <end position="172"/>
    </location>
</feature>
<evidence type="ECO:0000256" key="4">
    <source>
        <dbReference type="ARBA" id="ARBA00022771"/>
    </source>
</evidence>
<feature type="domain" description="C2H2-type" evidence="12">
    <location>
        <begin position="305"/>
        <end position="332"/>
    </location>
</feature>
<dbReference type="Pfam" id="PF13894">
    <property type="entry name" value="zf-C2H2_4"/>
    <property type="match status" value="1"/>
</dbReference>
<feature type="compositionally biased region" description="Basic residues" evidence="11">
    <location>
        <begin position="1132"/>
        <end position="1141"/>
    </location>
</feature>
<sequence length="1232" mass="129779">MASPKLGLSATTTTSSSSSHPGSPSCVPEGPLSPVTPTPSPDMTFATAAPSRTQLSIALILEELRVLQQRQIHQMQITEEICRQVLGLGGSSYTVDTPSQQLLPPLPQLCLEGSKRAASPTAQPSAPQPSTSVAPLLACFSSLLPSRPANKPTKPSSSLSHILQPHKDQMERTGEAGEAYLRVNPQSSAPSSSSSDAISISSSAYPLALSLALPNCLHEKSPNTTLVSGHCGLSFLNSSLPSSASIVPNTLHALQSVSGGGDPSPLSSSTTKGRLQHGCRFCGKMFSSDSSFQIHLRSHTGERPYQCPVCFSRFTTRGNLKVHFLRHREQNPELSLSLLPPSLFGVAFGASEGSHVGQTLNSGNSAEIHRIQKKHKCTADDETCRDNLEESGSSTSLSLGGSGGSTSCTLPLPSTVDLALISHSLLQLNRAAAVAATASITAGSSSSTSASSLATSLLSNPSLSSSSTLTGLFKGAKQQHFDENTPPHASILTPTAYSQLAHLPKLLFPSASASYSIPAANSSLYKHPPVNLLHAPLPTIPGTNQLASSSHSQLSFPFSSFPKVSGHTSTPSSLSLSTSTSTPTSETSKLQRLVEKLEKGNASSQWTTCSTSTSILDMLSGSITTSSASSANCQLSNASVSSTYVMASPPSSTLVTTSVSNFTHEMIAALGMRTNDASVMARGIPSTLSITSPAGNLTPNQCGVCLRVLSCPRALRLHQATHLGERPFPCKICGRSFSTKGSLRSHLATHHLRPPNARIHNSCPLCQRKFTNALVLQHHIRLHLGGHLPPDGTEDTTREIPAELNVNLLSQSHLQSTKSDTPISKIPTLTGHAKSPTISPQCQTPAVGSVQVSSDIKGVDFAPNPIQSASSTPEHIHPTDLSPDLFMNSHGQNPLPGSVEPVLCVSALQDSQQADKASPVDTASHIEHKDTAKLPKSSSSPVPCISSKTTVLPNAVMVECGKDEASTSFDVCPGSRSTLEILQSTPPPCSYTCTSISSDLILTQDAPAVTATPTLKTMPQSPEAMEKDTNQSPPPATPKQDQTSTVEPTGTAGVEVGSALQKAVNFVQETSQRFHFDSYGRDDQVELAASEALETSAPICIAPTLPSPMSRPEKKTYCCTDCGKEYASRSGLKGHMKHHGVVKTSRPSARSSRSFTDQLPSSSVTNPVPRSSESFWNQYQALFSKRNTEPADDPAPGSQRESHLTQSANSSVQSRMNPRVCEGAVEKASEES</sequence>
<dbReference type="PANTHER" id="PTHR23233:SF85">
    <property type="entry name" value="SAL-LIKE PROTEIN 2"/>
    <property type="match status" value="1"/>
</dbReference>
<dbReference type="InterPro" id="IPR013087">
    <property type="entry name" value="Znf_C2H2_type"/>
</dbReference>
<dbReference type="InterPro" id="IPR036236">
    <property type="entry name" value="Znf_C2H2_sf"/>
</dbReference>
<dbReference type="PROSITE" id="PS50157">
    <property type="entry name" value="ZINC_FINGER_C2H2_2"/>
    <property type="match status" value="6"/>
</dbReference>
<comment type="subcellular location">
    <subcellularLocation>
        <location evidence="1">Nucleus</location>
    </subcellularLocation>
</comment>
<feature type="domain" description="C2H2-type" evidence="12">
    <location>
        <begin position="700"/>
        <end position="727"/>
    </location>
</feature>
<organism evidence="13 14">
    <name type="scientific">Betta splendens</name>
    <name type="common">Siamese fighting fish</name>
    <dbReference type="NCBI Taxonomy" id="158456"/>
    <lineage>
        <taxon>Eukaryota</taxon>
        <taxon>Metazoa</taxon>
        <taxon>Chordata</taxon>
        <taxon>Craniata</taxon>
        <taxon>Vertebrata</taxon>
        <taxon>Euteleostomi</taxon>
        <taxon>Actinopterygii</taxon>
        <taxon>Neopterygii</taxon>
        <taxon>Teleostei</taxon>
        <taxon>Neoteleostei</taxon>
        <taxon>Acanthomorphata</taxon>
        <taxon>Anabantaria</taxon>
        <taxon>Anabantiformes</taxon>
        <taxon>Anabantoidei</taxon>
        <taxon>Osphronemidae</taxon>
        <taxon>Betta</taxon>
    </lineage>
</organism>
<dbReference type="AlphaFoldDB" id="A0A6P7KVK0"/>
<dbReference type="GO" id="GO:0005634">
    <property type="term" value="C:nucleus"/>
    <property type="evidence" value="ECO:0007669"/>
    <property type="project" value="UniProtKB-SubCell"/>
</dbReference>
<feature type="domain" description="C2H2-type" evidence="12">
    <location>
        <begin position="728"/>
        <end position="755"/>
    </location>
</feature>
<feature type="domain" description="C2H2-type" evidence="12">
    <location>
        <begin position="277"/>
        <end position="304"/>
    </location>
</feature>
<feature type="region of interest" description="Disordered" evidence="11">
    <location>
        <begin position="1013"/>
        <end position="1050"/>
    </location>
</feature>
<dbReference type="CTD" id="6297"/>
<evidence type="ECO:0000256" key="2">
    <source>
        <dbReference type="ARBA" id="ARBA00022723"/>
    </source>
</evidence>
<evidence type="ECO:0000259" key="12">
    <source>
        <dbReference type="PROSITE" id="PS50157"/>
    </source>
</evidence>
<dbReference type="GO" id="GO:0000978">
    <property type="term" value="F:RNA polymerase II cis-regulatory region sequence-specific DNA binding"/>
    <property type="evidence" value="ECO:0007669"/>
    <property type="project" value="TreeGrafter"/>
</dbReference>
<feature type="region of interest" description="Disordered" evidence="11">
    <location>
        <begin position="1"/>
        <end position="43"/>
    </location>
</feature>
<keyword evidence="8" id="KW-0539">Nucleus</keyword>
<feature type="domain" description="C2H2-type" evidence="12">
    <location>
        <begin position="1117"/>
        <end position="1144"/>
    </location>
</feature>
<accession>A0A6P7KVK0</accession>
<feature type="region of interest" description="Disordered" evidence="11">
    <location>
        <begin position="1131"/>
        <end position="1232"/>
    </location>
</feature>
<dbReference type="SMART" id="SM00355">
    <property type="entry name" value="ZnF_C2H2"/>
    <property type="match status" value="6"/>
</dbReference>
<dbReference type="InterPro" id="IPR051565">
    <property type="entry name" value="Sal_C2H2-zinc-finger"/>
</dbReference>
<feature type="compositionally biased region" description="Polar residues" evidence="11">
    <location>
        <begin position="1204"/>
        <end position="1216"/>
    </location>
</feature>
<keyword evidence="13" id="KW-1185">Reference proteome</keyword>
<dbReference type="Proteomes" id="UP000515150">
    <property type="component" value="Chromosome 17"/>
</dbReference>
<dbReference type="InParanoid" id="A0A6P7KVK0"/>
<comment type="similarity">
    <text evidence="9">Belongs to the sal C2H2-type zinc-finger protein family.</text>
</comment>
<evidence type="ECO:0000256" key="7">
    <source>
        <dbReference type="ARBA" id="ARBA00023163"/>
    </source>
</evidence>
<evidence type="ECO:0000256" key="9">
    <source>
        <dbReference type="ARBA" id="ARBA00038474"/>
    </source>
</evidence>
<protein>
    <submittedName>
        <fullName evidence="14">Sal-like protein 3</fullName>
    </submittedName>
</protein>
<dbReference type="GO" id="GO:0000981">
    <property type="term" value="F:DNA-binding transcription factor activity, RNA polymerase II-specific"/>
    <property type="evidence" value="ECO:0007669"/>
    <property type="project" value="TreeGrafter"/>
</dbReference>
<gene>
    <name evidence="14" type="primary">sall2</name>
</gene>
<keyword evidence="5" id="KW-0862">Zinc</keyword>
<dbReference type="SUPFAM" id="SSF57667">
    <property type="entry name" value="beta-beta-alpha zinc fingers"/>
    <property type="match status" value="3"/>
</dbReference>
<evidence type="ECO:0000256" key="5">
    <source>
        <dbReference type="ARBA" id="ARBA00022833"/>
    </source>
</evidence>
<evidence type="ECO:0000313" key="13">
    <source>
        <dbReference type="Proteomes" id="UP000515150"/>
    </source>
</evidence>
<feature type="compositionally biased region" description="Basic and acidic residues" evidence="11">
    <location>
        <begin position="924"/>
        <end position="933"/>
    </location>
</feature>
<dbReference type="GeneID" id="114843875"/>
<dbReference type="FunFam" id="3.30.160.60:FF:000025">
    <property type="entry name" value="Spalt-like transcription factor 1"/>
    <property type="match status" value="1"/>
</dbReference>
<keyword evidence="3" id="KW-0677">Repeat</keyword>
<dbReference type="PANTHER" id="PTHR23233">
    <property type="entry name" value="SAL-LIKE PROTEIN"/>
    <property type="match status" value="1"/>
</dbReference>
<proteinExistence type="inferred from homology"/>
<evidence type="ECO:0000256" key="6">
    <source>
        <dbReference type="ARBA" id="ARBA00023015"/>
    </source>
</evidence>
<reference evidence="14" key="1">
    <citation type="submission" date="2025-08" db="UniProtKB">
        <authorList>
            <consortium name="RefSeq"/>
        </authorList>
    </citation>
    <scope>IDENTIFICATION</scope>
</reference>